<dbReference type="Proteomes" id="UP000789831">
    <property type="component" value="Unassembled WGS sequence"/>
</dbReference>
<comment type="cofactor">
    <cofactor evidence="5">
        <name>heme</name>
        <dbReference type="ChEBI" id="CHEBI:30413"/>
    </cofactor>
</comment>
<keyword evidence="5 6" id="KW-0349">Heme</keyword>
<dbReference type="InterPro" id="IPR001128">
    <property type="entry name" value="Cyt_P450"/>
</dbReference>
<dbReference type="GO" id="GO:0016705">
    <property type="term" value="F:oxidoreductase activity, acting on paired donors, with incorporation or reduction of molecular oxygen"/>
    <property type="evidence" value="ECO:0007669"/>
    <property type="project" value="InterPro"/>
</dbReference>
<keyword evidence="2 5" id="KW-0479">Metal-binding</keyword>
<dbReference type="PANTHER" id="PTHR24296">
    <property type="entry name" value="CYTOCHROME P450"/>
    <property type="match status" value="1"/>
</dbReference>
<reference evidence="7" key="1">
    <citation type="submission" date="2021-06" db="EMBL/GenBank/DDBJ databases">
        <authorList>
            <person name="Kallberg Y."/>
            <person name="Tangrot J."/>
            <person name="Rosling A."/>
        </authorList>
    </citation>
    <scope>NUCLEOTIDE SEQUENCE</scope>
    <source>
        <strain evidence="7">MT106</strain>
    </source>
</reference>
<feature type="non-terminal residue" evidence="7">
    <location>
        <position position="180"/>
    </location>
</feature>
<dbReference type="GO" id="GO:0006629">
    <property type="term" value="P:lipid metabolic process"/>
    <property type="evidence" value="ECO:0007669"/>
    <property type="project" value="UniProtKB-ARBA"/>
</dbReference>
<dbReference type="InterPro" id="IPR002401">
    <property type="entry name" value="Cyt_P450_E_grp-I"/>
</dbReference>
<evidence type="ECO:0000256" key="1">
    <source>
        <dbReference type="ARBA" id="ARBA00010617"/>
    </source>
</evidence>
<comment type="similarity">
    <text evidence="1 6">Belongs to the cytochrome P450 family.</text>
</comment>
<accession>A0A9N9BZA7</accession>
<keyword evidence="6" id="KW-0503">Monooxygenase</keyword>
<dbReference type="PRINTS" id="PR00385">
    <property type="entry name" value="P450"/>
</dbReference>
<protein>
    <submittedName>
        <fullName evidence="7">13654_t:CDS:1</fullName>
    </submittedName>
</protein>
<dbReference type="InterPro" id="IPR036396">
    <property type="entry name" value="Cyt_P450_sf"/>
</dbReference>
<sequence>IMTNPSVEQNLLKEINSLITPTNPFPDYDSINNLPYSLATLNETLRLHPAVPRNFKTVVEDDTLPGGVPVYSGDMIFWVPYSMGRDERVWGKDVDEFKPTRFLKSGKFVRQSPYKLIAFNAGPRVCLGQEFATVQALTLLSVMLKDFHFELLTSEKLIKYRPSITLQMKHPLMVKVTRRE</sequence>
<dbReference type="GO" id="GO:0004497">
    <property type="term" value="F:monooxygenase activity"/>
    <property type="evidence" value="ECO:0007669"/>
    <property type="project" value="UniProtKB-KW"/>
</dbReference>
<gene>
    <name evidence="7" type="ORF">AGERDE_LOCUS8135</name>
</gene>
<dbReference type="EMBL" id="CAJVPL010001646">
    <property type="protein sequence ID" value="CAG8581280.1"/>
    <property type="molecule type" value="Genomic_DNA"/>
</dbReference>
<keyword evidence="4 5" id="KW-0408">Iron</keyword>
<comment type="caution">
    <text evidence="7">The sequence shown here is derived from an EMBL/GenBank/DDBJ whole genome shotgun (WGS) entry which is preliminary data.</text>
</comment>
<evidence type="ECO:0000256" key="3">
    <source>
        <dbReference type="ARBA" id="ARBA00023002"/>
    </source>
</evidence>
<dbReference type="SUPFAM" id="SSF48264">
    <property type="entry name" value="Cytochrome P450"/>
    <property type="match status" value="1"/>
</dbReference>
<proteinExistence type="inferred from homology"/>
<dbReference type="OrthoDB" id="1470350at2759"/>
<keyword evidence="8" id="KW-1185">Reference proteome</keyword>
<feature type="binding site" description="axial binding residue" evidence="5">
    <location>
        <position position="126"/>
    </location>
    <ligand>
        <name>heme</name>
        <dbReference type="ChEBI" id="CHEBI:30413"/>
    </ligand>
    <ligandPart>
        <name>Fe</name>
        <dbReference type="ChEBI" id="CHEBI:18248"/>
    </ligandPart>
</feature>
<evidence type="ECO:0000256" key="2">
    <source>
        <dbReference type="ARBA" id="ARBA00022723"/>
    </source>
</evidence>
<evidence type="ECO:0000313" key="8">
    <source>
        <dbReference type="Proteomes" id="UP000789831"/>
    </source>
</evidence>
<evidence type="ECO:0000256" key="5">
    <source>
        <dbReference type="PIRSR" id="PIRSR602401-1"/>
    </source>
</evidence>
<dbReference type="Gene3D" id="1.10.630.10">
    <property type="entry name" value="Cytochrome P450"/>
    <property type="match status" value="1"/>
</dbReference>
<dbReference type="PROSITE" id="PS00086">
    <property type="entry name" value="CYTOCHROME_P450"/>
    <property type="match status" value="1"/>
</dbReference>
<dbReference type="InterPro" id="IPR017972">
    <property type="entry name" value="Cyt_P450_CS"/>
</dbReference>
<dbReference type="AlphaFoldDB" id="A0A9N9BZA7"/>
<evidence type="ECO:0000313" key="7">
    <source>
        <dbReference type="EMBL" id="CAG8581280.1"/>
    </source>
</evidence>
<evidence type="ECO:0000256" key="6">
    <source>
        <dbReference type="RuleBase" id="RU000461"/>
    </source>
</evidence>
<dbReference type="GO" id="GO:0005506">
    <property type="term" value="F:iron ion binding"/>
    <property type="evidence" value="ECO:0007669"/>
    <property type="project" value="InterPro"/>
</dbReference>
<evidence type="ECO:0000256" key="4">
    <source>
        <dbReference type="ARBA" id="ARBA00023004"/>
    </source>
</evidence>
<dbReference type="PRINTS" id="PR00463">
    <property type="entry name" value="EP450I"/>
</dbReference>
<name>A0A9N9BZA7_9GLOM</name>
<dbReference type="GO" id="GO:0020037">
    <property type="term" value="F:heme binding"/>
    <property type="evidence" value="ECO:0007669"/>
    <property type="project" value="InterPro"/>
</dbReference>
<keyword evidence="3 6" id="KW-0560">Oxidoreductase</keyword>
<organism evidence="7 8">
    <name type="scientific">Ambispora gerdemannii</name>
    <dbReference type="NCBI Taxonomy" id="144530"/>
    <lineage>
        <taxon>Eukaryota</taxon>
        <taxon>Fungi</taxon>
        <taxon>Fungi incertae sedis</taxon>
        <taxon>Mucoromycota</taxon>
        <taxon>Glomeromycotina</taxon>
        <taxon>Glomeromycetes</taxon>
        <taxon>Archaeosporales</taxon>
        <taxon>Ambisporaceae</taxon>
        <taxon>Ambispora</taxon>
    </lineage>
</organism>
<dbReference type="Pfam" id="PF00067">
    <property type="entry name" value="p450"/>
    <property type="match status" value="1"/>
</dbReference>